<dbReference type="PANTHER" id="PTHR45749">
    <property type="match status" value="1"/>
</dbReference>
<dbReference type="OrthoDB" id="6589422at2759"/>
<dbReference type="OMA" id="MAGHLYG"/>
<dbReference type="AlphaFoldDB" id="A0A9J6F7C1"/>
<organism evidence="1 2">
    <name type="scientific">Haemaphysalis longicornis</name>
    <name type="common">Bush tick</name>
    <dbReference type="NCBI Taxonomy" id="44386"/>
    <lineage>
        <taxon>Eukaryota</taxon>
        <taxon>Metazoa</taxon>
        <taxon>Ecdysozoa</taxon>
        <taxon>Arthropoda</taxon>
        <taxon>Chelicerata</taxon>
        <taxon>Arachnida</taxon>
        <taxon>Acari</taxon>
        <taxon>Parasitiformes</taxon>
        <taxon>Ixodida</taxon>
        <taxon>Ixodoidea</taxon>
        <taxon>Ixodidae</taxon>
        <taxon>Haemaphysalinae</taxon>
        <taxon>Haemaphysalis</taxon>
    </lineage>
</organism>
<evidence type="ECO:0000313" key="2">
    <source>
        <dbReference type="Proteomes" id="UP000821853"/>
    </source>
</evidence>
<reference evidence="1 2" key="1">
    <citation type="journal article" date="2020" name="Cell">
        <title>Large-Scale Comparative Analyses of Tick Genomes Elucidate Their Genetic Diversity and Vector Capacities.</title>
        <authorList>
            <consortium name="Tick Genome and Microbiome Consortium (TIGMIC)"/>
            <person name="Jia N."/>
            <person name="Wang J."/>
            <person name="Shi W."/>
            <person name="Du L."/>
            <person name="Sun Y."/>
            <person name="Zhan W."/>
            <person name="Jiang J.F."/>
            <person name="Wang Q."/>
            <person name="Zhang B."/>
            <person name="Ji P."/>
            <person name="Bell-Sakyi L."/>
            <person name="Cui X.M."/>
            <person name="Yuan T.T."/>
            <person name="Jiang B.G."/>
            <person name="Yang W.F."/>
            <person name="Lam T.T."/>
            <person name="Chang Q.C."/>
            <person name="Ding S.J."/>
            <person name="Wang X.J."/>
            <person name="Zhu J.G."/>
            <person name="Ruan X.D."/>
            <person name="Zhao L."/>
            <person name="Wei J.T."/>
            <person name="Ye R.Z."/>
            <person name="Que T.C."/>
            <person name="Du C.H."/>
            <person name="Zhou Y.H."/>
            <person name="Cheng J.X."/>
            <person name="Dai P.F."/>
            <person name="Guo W.B."/>
            <person name="Han X.H."/>
            <person name="Huang E.J."/>
            <person name="Li L.F."/>
            <person name="Wei W."/>
            <person name="Gao Y.C."/>
            <person name="Liu J.Z."/>
            <person name="Shao H.Z."/>
            <person name="Wang X."/>
            <person name="Wang C.C."/>
            <person name="Yang T.C."/>
            <person name="Huo Q.B."/>
            <person name="Li W."/>
            <person name="Chen H.Y."/>
            <person name="Chen S.E."/>
            <person name="Zhou L.G."/>
            <person name="Ni X.B."/>
            <person name="Tian J.H."/>
            <person name="Sheng Y."/>
            <person name="Liu T."/>
            <person name="Pan Y.S."/>
            <person name="Xia L.Y."/>
            <person name="Li J."/>
            <person name="Zhao F."/>
            <person name="Cao W.C."/>
        </authorList>
    </citation>
    <scope>NUCLEOTIDE SEQUENCE [LARGE SCALE GENOMIC DNA]</scope>
    <source>
        <strain evidence="1">HaeL-2018</strain>
    </source>
</reference>
<keyword evidence="2" id="KW-1185">Reference proteome</keyword>
<dbReference type="VEuPathDB" id="VectorBase:HLOH_062859"/>
<protein>
    <recommendedName>
        <fullName evidence="3">DUF4371 domain-containing protein</fullName>
    </recommendedName>
</protein>
<evidence type="ECO:0000313" key="1">
    <source>
        <dbReference type="EMBL" id="KAH9361710.1"/>
    </source>
</evidence>
<gene>
    <name evidence="1" type="ORF">HPB48_005137</name>
</gene>
<evidence type="ECO:0008006" key="3">
    <source>
        <dbReference type="Google" id="ProtNLM"/>
    </source>
</evidence>
<comment type="caution">
    <text evidence="1">The sequence shown here is derived from an EMBL/GenBank/DDBJ whole genome shotgun (WGS) entry which is preliminary data.</text>
</comment>
<dbReference type="PANTHER" id="PTHR45749:SF14">
    <property type="entry name" value="TTF-TYPE DOMAIN-CONTAINING PROTEIN"/>
    <property type="match status" value="1"/>
</dbReference>
<proteinExistence type="predicted"/>
<sequence length="115" mass="12799">MYNAPDSRAETLYKAVRDMILRLGLDFHNLRGHCFDGAANMAGRLTDVQKRITEAQPRSIFVHCSNDCLDLALQEVARNCGVVGDALNIVKDVSNAILESKKQEDCLFKRRTSSG</sequence>
<accession>A0A9J6F7C1</accession>
<dbReference type="EMBL" id="JABSTR010000001">
    <property type="protein sequence ID" value="KAH9361710.1"/>
    <property type="molecule type" value="Genomic_DNA"/>
</dbReference>
<name>A0A9J6F7C1_HAELO</name>
<dbReference type="Proteomes" id="UP000821853">
    <property type="component" value="Chromosome 1"/>
</dbReference>